<proteinExistence type="predicted"/>
<organism evidence="1">
    <name type="scientific">viral metagenome</name>
    <dbReference type="NCBI Taxonomy" id="1070528"/>
    <lineage>
        <taxon>unclassified sequences</taxon>
        <taxon>metagenomes</taxon>
        <taxon>organismal metagenomes</taxon>
    </lineage>
</organism>
<name>A0A6C0IDS9_9ZZZZ</name>
<reference evidence="1" key="1">
    <citation type="journal article" date="2020" name="Nature">
        <title>Giant virus diversity and host interactions through global metagenomics.</title>
        <authorList>
            <person name="Schulz F."/>
            <person name="Roux S."/>
            <person name="Paez-Espino D."/>
            <person name="Jungbluth S."/>
            <person name="Walsh D.A."/>
            <person name="Denef V.J."/>
            <person name="McMahon K.D."/>
            <person name="Konstantinidis K.T."/>
            <person name="Eloe-Fadrosh E.A."/>
            <person name="Kyrpides N.C."/>
            <person name="Woyke T."/>
        </authorList>
    </citation>
    <scope>NUCLEOTIDE SEQUENCE</scope>
    <source>
        <strain evidence="1">GVMAG-M-3300023184-71</strain>
    </source>
</reference>
<dbReference type="EMBL" id="MN740158">
    <property type="protein sequence ID" value="QHT90770.1"/>
    <property type="molecule type" value="Genomic_DNA"/>
</dbReference>
<evidence type="ECO:0000313" key="1">
    <source>
        <dbReference type="EMBL" id="QHT90770.1"/>
    </source>
</evidence>
<accession>A0A6C0IDS9</accession>
<sequence length="43" mass="5795">MYRKNFEKIFSKMYRNRFFKMYRKNFEKIFFQKCRKNFFKIDF</sequence>
<dbReference type="AlphaFoldDB" id="A0A6C0IDS9"/>
<protein>
    <submittedName>
        <fullName evidence="1">Uncharacterized protein</fullName>
    </submittedName>
</protein>